<organism evidence="1 2">
    <name type="scientific">Hahella chejuensis (strain KCTC 2396)</name>
    <dbReference type="NCBI Taxonomy" id="349521"/>
    <lineage>
        <taxon>Bacteria</taxon>
        <taxon>Pseudomonadati</taxon>
        <taxon>Pseudomonadota</taxon>
        <taxon>Gammaproteobacteria</taxon>
        <taxon>Oceanospirillales</taxon>
        <taxon>Hahellaceae</taxon>
        <taxon>Hahella</taxon>
    </lineage>
</organism>
<keyword evidence="2" id="KW-1185">Reference proteome</keyword>
<name>Q2SK94_HAHCH</name>
<proteinExistence type="predicted"/>
<evidence type="ECO:0000313" key="1">
    <source>
        <dbReference type="EMBL" id="ABC28930.1"/>
    </source>
</evidence>
<reference evidence="1 2" key="1">
    <citation type="journal article" date="2005" name="Nucleic Acids Res.">
        <title>Genomic blueprint of Hahella chejuensis, a marine microbe producing an algicidal agent.</title>
        <authorList>
            <person name="Jeong H."/>
            <person name="Yim J.H."/>
            <person name="Lee C."/>
            <person name="Choi S.-H."/>
            <person name="Park Y.K."/>
            <person name="Yoon S.H."/>
            <person name="Hur C.-G."/>
            <person name="Kang H.-Y."/>
            <person name="Kim D."/>
            <person name="Lee H.H."/>
            <person name="Park K.H."/>
            <person name="Park S.-H."/>
            <person name="Park H.-S."/>
            <person name="Lee H.K."/>
            <person name="Oh T.K."/>
            <person name="Kim J.F."/>
        </authorList>
    </citation>
    <scope>NUCLEOTIDE SEQUENCE [LARGE SCALE GENOMIC DNA]</scope>
    <source>
        <strain evidence="1 2">KCTC 2396</strain>
    </source>
</reference>
<sequence length="33" mass="3748">MRVGVSESVCNLHNLGWLIVVVCVESFDQDGWR</sequence>
<dbReference type="AlphaFoldDB" id="Q2SK94"/>
<evidence type="ECO:0000313" key="2">
    <source>
        <dbReference type="Proteomes" id="UP000000238"/>
    </source>
</evidence>
<protein>
    <submittedName>
        <fullName evidence="1">Uncharacterized protein</fullName>
    </submittedName>
</protein>
<gene>
    <name evidence="1" type="ordered locus">HCH_02101</name>
</gene>
<accession>Q2SK94</accession>
<dbReference type="Proteomes" id="UP000000238">
    <property type="component" value="Chromosome"/>
</dbReference>
<dbReference type="EMBL" id="CP000155">
    <property type="protein sequence ID" value="ABC28930.1"/>
    <property type="molecule type" value="Genomic_DNA"/>
</dbReference>
<dbReference type="HOGENOM" id="CLU_3382130_0_0_6"/>
<dbReference type="KEGG" id="hch:HCH_02101"/>